<evidence type="ECO:0000313" key="2">
    <source>
        <dbReference type="EMBL" id="HFG21561.1"/>
    </source>
</evidence>
<sequence>MQPIKVRVSTPQARGRWRIGWQWLPQPRETLVTPEELARLQADPLLRVEVLENSESDPAPEPEPRPSKKAKGR</sequence>
<evidence type="ECO:0000256" key="1">
    <source>
        <dbReference type="SAM" id="MobiDB-lite"/>
    </source>
</evidence>
<proteinExistence type="predicted"/>
<dbReference type="SUPFAM" id="SSF160059">
    <property type="entry name" value="PriA/YqbF domain"/>
    <property type="match status" value="1"/>
</dbReference>
<feature type="region of interest" description="Disordered" evidence="1">
    <location>
        <begin position="50"/>
        <end position="73"/>
    </location>
</feature>
<reference evidence="2" key="1">
    <citation type="journal article" date="2020" name="mSystems">
        <title>Genome- and Community-Level Interaction Insights into Carbon Utilization and Element Cycling Functions of Hydrothermarchaeota in Hydrothermal Sediment.</title>
        <authorList>
            <person name="Zhou Z."/>
            <person name="Liu Y."/>
            <person name="Xu W."/>
            <person name="Pan J."/>
            <person name="Luo Z.H."/>
            <person name="Li M."/>
        </authorList>
    </citation>
    <scope>NUCLEOTIDE SEQUENCE [LARGE SCALE GENOMIC DNA]</scope>
    <source>
        <strain evidence="2">SpSt-524</strain>
    </source>
</reference>
<name>A0A7C3HTF7_MEIRU</name>
<evidence type="ECO:0008006" key="3">
    <source>
        <dbReference type="Google" id="ProtNLM"/>
    </source>
</evidence>
<comment type="caution">
    <text evidence="2">The sequence shown here is derived from an EMBL/GenBank/DDBJ whole genome shotgun (WGS) entry which is preliminary data.</text>
</comment>
<dbReference type="EMBL" id="DSWI01000031">
    <property type="protein sequence ID" value="HFG21561.1"/>
    <property type="molecule type" value="Genomic_DNA"/>
</dbReference>
<dbReference type="AlphaFoldDB" id="A0A7C3HTF7"/>
<gene>
    <name evidence="2" type="ORF">ENS82_12770</name>
</gene>
<organism evidence="2">
    <name type="scientific">Meiothermus ruber</name>
    <dbReference type="NCBI Taxonomy" id="277"/>
    <lineage>
        <taxon>Bacteria</taxon>
        <taxon>Thermotogati</taxon>
        <taxon>Deinococcota</taxon>
        <taxon>Deinococci</taxon>
        <taxon>Thermales</taxon>
        <taxon>Thermaceae</taxon>
        <taxon>Meiothermus</taxon>
    </lineage>
</organism>
<accession>A0A7C3HTF7</accession>
<protein>
    <recommendedName>
        <fullName evidence="3">Mu-like prophage FluMu N-terminal domain-containing protein</fullName>
    </recommendedName>
</protein>